<reference evidence="1 2" key="2">
    <citation type="submission" date="2018-06" db="EMBL/GenBank/DDBJ databases">
        <title>Metagenomic assembly of (sub)arctic Cyanobacteria and their associated microbiome from non-axenic cultures.</title>
        <authorList>
            <person name="Baurain D."/>
        </authorList>
    </citation>
    <scope>NUCLEOTIDE SEQUENCE [LARGE SCALE GENOMIC DNA]</scope>
    <source>
        <strain evidence="1">ULC129bin1</strain>
    </source>
</reference>
<sequence>MSDLFQAKILLQVAERDLAMLSGMLNAGVFAEESFGFFVQQAAEKLLMVSSHSNFIAES</sequence>
<comment type="caution">
    <text evidence="1">The sequence shown here is derived from an EMBL/GenBank/DDBJ whole genome shotgun (WGS) entry which is preliminary data.</text>
</comment>
<reference evidence="2" key="1">
    <citation type="submission" date="2018-04" db="EMBL/GenBank/DDBJ databases">
        <authorList>
            <person name="Cornet L."/>
        </authorList>
    </citation>
    <scope>NUCLEOTIDE SEQUENCE [LARGE SCALE GENOMIC DNA]</scope>
</reference>
<evidence type="ECO:0000313" key="2">
    <source>
        <dbReference type="Proteomes" id="UP000249354"/>
    </source>
</evidence>
<dbReference type="EMBL" id="QBMC01000196">
    <property type="protein sequence ID" value="PZO11216.1"/>
    <property type="molecule type" value="Genomic_DNA"/>
</dbReference>
<evidence type="ECO:0008006" key="3">
    <source>
        <dbReference type="Google" id="ProtNLM"/>
    </source>
</evidence>
<proteinExistence type="predicted"/>
<accession>A0A2W4TPW8</accession>
<protein>
    <recommendedName>
        <fullName evidence="3">HEPN domain-containing protein</fullName>
    </recommendedName>
</protein>
<gene>
    <name evidence="1" type="ORF">DCF25_19825</name>
</gene>
<evidence type="ECO:0000313" key="1">
    <source>
        <dbReference type="EMBL" id="PZO11216.1"/>
    </source>
</evidence>
<organism evidence="1 2">
    <name type="scientific">Leptolyngbya foveolarum</name>
    <dbReference type="NCBI Taxonomy" id="47253"/>
    <lineage>
        <taxon>Bacteria</taxon>
        <taxon>Bacillati</taxon>
        <taxon>Cyanobacteriota</taxon>
        <taxon>Cyanophyceae</taxon>
        <taxon>Leptolyngbyales</taxon>
        <taxon>Leptolyngbyaceae</taxon>
        <taxon>Leptolyngbya group</taxon>
        <taxon>Leptolyngbya</taxon>
    </lineage>
</organism>
<dbReference type="Proteomes" id="UP000249354">
    <property type="component" value="Unassembled WGS sequence"/>
</dbReference>
<name>A0A2W4TPW8_9CYAN</name>
<dbReference type="AlphaFoldDB" id="A0A2W4TPW8"/>